<organism evidence="2 3">
    <name type="scientific">Thermoleptolyngbya sichuanensis A183</name>
    <dbReference type="NCBI Taxonomy" id="2737172"/>
    <lineage>
        <taxon>Bacteria</taxon>
        <taxon>Bacillati</taxon>
        <taxon>Cyanobacteriota</taxon>
        <taxon>Cyanophyceae</taxon>
        <taxon>Oculatellales</taxon>
        <taxon>Oculatellaceae</taxon>
        <taxon>Thermoleptolyngbya</taxon>
        <taxon>Thermoleptolyngbya sichuanensis</taxon>
    </lineage>
</organism>
<reference evidence="2 3" key="1">
    <citation type="submission" date="2020-05" db="EMBL/GenBank/DDBJ databases">
        <title>Complete genome sequence of of a novel Thermoleptolyngbya strain isolated from hot springs of Ganzi, Sichuan China.</title>
        <authorList>
            <person name="Tang J."/>
            <person name="Daroch M."/>
            <person name="Li L."/>
            <person name="Waleron K."/>
            <person name="Waleron M."/>
            <person name="Waleron M."/>
        </authorList>
    </citation>
    <scope>NUCLEOTIDE SEQUENCE [LARGE SCALE GENOMIC DNA]</scope>
    <source>
        <strain evidence="2 3">PKUAC-SCTA183</strain>
    </source>
</reference>
<evidence type="ECO:0000313" key="2">
    <source>
        <dbReference type="EMBL" id="QKD82326.1"/>
    </source>
</evidence>
<keyword evidence="3" id="KW-1185">Reference proteome</keyword>
<dbReference type="AlphaFoldDB" id="A0A6M8BDQ9"/>
<feature type="region of interest" description="Disordered" evidence="1">
    <location>
        <begin position="37"/>
        <end position="71"/>
    </location>
</feature>
<gene>
    <name evidence="2" type="ORF">HPC62_09135</name>
</gene>
<evidence type="ECO:0000256" key="1">
    <source>
        <dbReference type="SAM" id="MobiDB-lite"/>
    </source>
</evidence>
<dbReference type="RefSeq" id="WP_172355023.1">
    <property type="nucleotide sequence ID" value="NZ_CP053661.1"/>
</dbReference>
<feature type="compositionally biased region" description="Low complexity" evidence="1">
    <location>
        <begin position="55"/>
        <end position="64"/>
    </location>
</feature>
<proteinExistence type="predicted"/>
<protein>
    <submittedName>
        <fullName evidence="2">Uncharacterized protein</fullName>
    </submittedName>
</protein>
<dbReference type="EMBL" id="CP053661">
    <property type="protein sequence ID" value="QKD82326.1"/>
    <property type="molecule type" value="Genomic_DNA"/>
</dbReference>
<accession>A0A6M8BDQ9</accession>
<dbReference type="Proteomes" id="UP000505210">
    <property type="component" value="Chromosome"/>
</dbReference>
<name>A0A6M8BDQ9_9CYAN</name>
<sequence length="151" mass="16150">MMFKDVVWTIDAGWKRWLRAIALLFLVGLLTGCSATAASGPESSSVHTTTRQDSSHLPSSPSRSFGTSTPLPAEVAARIKTTLAEKTGLSTAQMTLSNVSPQTWNNACLGAAEPDEVCAEVMTPGYRVTVSTPQGKYHVHTDQSGSRVRVE</sequence>
<dbReference type="PROSITE" id="PS51257">
    <property type="entry name" value="PROKAR_LIPOPROTEIN"/>
    <property type="match status" value="1"/>
</dbReference>
<evidence type="ECO:0000313" key="3">
    <source>
        <dbReference type="Proteomes" id="UP000505210"/>
    </source>
</evidence>
<dbReference type="KEGG" id="theu:HPC62_09135"/>
<feature type="compositionally biased region" description="Polar residues" evidence="1">
    <location>
        <begin position="37"/>
        <end position="52"/>
    </location>
</feature>